<evidence type="ECO:0000256" key="9">
    <source>
        <dbReference type="PROSITE-ProRule" id="PRU00175"/>
    </source>
</evidence>
<comment type="pathway">
    <text evidence="2">Protein modification; protein ubiquitination.</text>
</comment>
<dbReference type="SUPFAM" id="SSF57850">
    <property type="entry name" value="RING/U-box"/>
    <property type="match status" value="1"/>
</dbReference>
<feature type="compositionally biased region" description="Basic residues" evidence="10">
    <location>
        <begin position="465"/>
        <end position="474"/>
    </location>
</feature>
<evidence type="ECO:0000256" key="3">
    <source>
        <dbReference type="ARBA" id="ARBA00012483"/>
    </source>
</evidence>
<gene>
    <name evidence="13" type="ORF">Taro_004230</name>
</gene>
<feature type="region of interest" description="Disordered" evidence="10">
    <location>
        <begin position="453"/>
        <end position="474"/>
    </location>
</feature>
<dbReference type="AlphaFoldDB" id="A0A843TLT1"/>
<dbReference type="GO" id="GO:0008270">
    <property type="term" value="F:zinc ion binding"/>
    <property type="evidence" value="ECO:0007669"/>
    <property type="project" value="UniProtKB-KW"/>
</dbReference>
<sequence>MSNCFLSFKKNSSDAQPSSAAEERPPTGNSRAWESAIHGCSNATTLRAEAVFPNQTTVFSPGLGLNPPPMASPGAQQIRPPFGTAGDCSQSSIWCYPFPPPPPLSFFPEDSSSGPSLSPLVIALIGILASALLLASYYLLISRYCGGLGLFRRRLGQDDDRGATDEGVEALRSDAWQQPPPASAGGGLEEWIIRRIAVCRYKKGDGLVESTDCSVCLGEFRDGESLRLLPDCLHAFHVSCIDTWLKSNSSCPLCRANIVYTFAPPSPSRPPPPPPPRSTPPPPRSTPPAPEIRHDAELAQDAERGIAGERNCGVERGGAPVRKDPPRMRGESRGSDGGHAAIELSEEGIQQDAPRRSLVSVADVLRMNSEGGPSEARNGGAIVEEVGSSRGFRAEQHACKVSGGDGVLHCVMSPAPVRRSFPGGRFCFAGQGRGNNGSILPLLRPIHHVASRCSADEATATGRKELRRPRHTTK</sequence>
<keyword evidence="11" id="KW-0472">Membrane</keyword>
<dbReference type="GO" id="GO:0016567">
    <property type="term" value="P:protein ubiquitination"/>
    <property type="evidence" value="ECO:0007669"/>
    <property type="project" value="UniProtKB-UniPathway"/>
</dbReference>
<dbReference type="Pfam" id="PF13639">
    <property type="entry name" value="zf-RING_2"/>
    <property type="match status" value="1"/>
</dbReference>
<evidence type="ECO:0000256" key="10">
    <source>
        <dbReference type="SAM" id="MobiDB-lite"/>
    </source>
</evidence>
<keyword evidence="8" id="KW-0862">Zinc</keyword>
<evidence type="ECO:0000256" key="1">
    <source>
        <dbReference type="ARBA" id="ARBA00000900"/>
    </source>
</evidence>
<evidence type="ECO:0000256" key="11">
    <source>
        <dbReference type="SAM" id="Phobius"/>
    </source>
</evidence>
<evidence type="ECO:0000256" key="5">
    <source>
        <dbReference type="ARBA" id="ARBA00022723"/>
    </source>
</evidence>
<dbReference type="GO" id="GO:0061630">
    <property type="term" value="F:ubiquitin protein ligase activity"/>
    <property type="evidence" value="ECO:0007669"/>
    <property type="project" value="UniProtKB-EC"/>
</dbReference>
<dbReference type="Gene3D" id="3.30.40.10">
    <property type="entry name" value="Zinc/RING finger domain, C3HC4 (zinc finger)"/>
    <property type="match status" value="1"/>
</dbReference>
<feature type="compositionally biased region" description="Polar residues" evidence="10">
    <location>
        <begin position="1"/>
        <end position="19"/>
    </location>
</feature>
<keyword evidence="11" id="KW-1133">Transmembrane helix</keyword>
<feature type="domain" description="RING-type" evidence="12">
    <location>
        <begin position="213"/>
        <end position="255"/>
    </location>
</feature>
<name>A0A843TLT1_COLES</name>
<feature type="region of interest" description="Disordered" evidence="10">
    <location>
        <begin position="305"/>
        <end position="339"/>
    </location>
</feature>
<evidence type="ECO:0000313" key="14">
    <source>
        <dbReference type="Proteomes" id="UP000652761"/>
    </source>
</evidence>
<keyword evidence="4" id="KW-0808">Transferase</keyword>
<evidence type="ECO:0000256" key="2">
    <source>
        <dbReference type="ARBA" id="ARBA00004906"/>
    </source>
</evidence>
<comment type="catalytic activity">
    <reaction evidence="1">
        <text>S-ubiquitinyl-[E2 ubiquitin-conjugating enzyme]-L-cysteine + [acceptor protein]-L-lysine = [E2 ubiquitin-conjugating enzyme]-L-cysteine + N(6)-ubiquitinyl-[acceptor protein]-L-lysine.</text>
        <dbReference type="EC" id="2.3.2.27"/>
    </reaction>
</comment>
<dbReference type="Proteomes" id="UP000652761">
    <property type="component" value="Unassembled WGS sequence"/>
</dbReference>
<dbReference type="PROSITE" id="PS50089">
    <property type="entry name" value="ZF_RING_2"/>
    <property type="match status" value="1"/>
</dbReference>
<dbReference type="PANTHER" id="PTHR46913:SF22">
    <property type="entry name" value="RING-TYPE E3 UBIQUITIN TRANSFERASE"/>
    <property type="match status" value="1"/>
</dbReference>
<feature type="region of interest" description="Disordered" evidence="10">
    <location>
        <begin position="264"/>
        <end position="291"/>
    </location>
</feature>
<feature type="compositionally biased region" description="Pro residues" evidence="10">
    <location>
        <begin position="264"/>
        <end position="290"/>
    </location>
</feature>
<dbReference type="EC" id="2.3.2.27" evidence="3"/>
<reference evidence="13" key="1">
    <citation type="submission" date="2017-07" db="EMBL/GenBank/DDBJ databases">
        <title>Taro Niue Genome Assembly and Annotation.</title>
        <authorList>
            <person name="Atibalentja N."/>
            <person name="Keating K."/>
            <person name="Fields C.J."/>
        </authorList>
    </citation>
    <scope>NUCLEOTIDE SEQUENCE</scope>
    <source>
        <strain evidence="13">Niue_2</strain>
        <tissue evidence="13">Leaf</tissue>
    </source>
</reference>
<comment type="caution">
    <text evidence="13">The sequence shown here is derived from an EMBL/GenBank/DDBJ whole genome shotgun (WGS) entry which is preliminary data.</text>
</comment>
<organism evidence="13 14">
    <name type="scientific">Colocasia esculenta</name>
    <name type="common">Wild taro</name>
    <name type="synonym">Arum esculentum</name>
    <dbReference type="NCBI Taxonomy" id="4460"/>
    <lineage>
        <taxon>Eukaryota</taxon>
        <taxon>Viridiplantae</taxon>
        <taxon>Streptophyta</taxon>
        <taxon>Embryophyta</taxon>
        <taxon>Tracheophyta</taxon>
        <taxon>Spermatophyta</taxon>
        <taxon>Magnoliopsida</taxon>
        <taxon>Liliopsida</taxon>
        <taxon>Araceae</taxon>
        <taxon>Aroideae</taxon>
        <taxon>Colocasieae</taxon>
        <taxon>Colocasia</taxon>
    </lineage>
</organism>
<feature type="transmembrane region" description="Helical" evidence="11">
    <location>
        <begin position="120"/>
        <end position="140"/>
    </location>
</feature>
<keyword evidence="6 9" id="KW-0863">Zinc-finger</keyword>
<evidence type="ECO:0000256" key="8">
    <source>
        <dbReference type="ARBA" id="ARBA00022833"/>
    </source>
</evidence>
<dbReference type="UniPathway" id="UPA00143"/>
<evidence type="ECO:0000259" key="12">
    <source>
        <dbReference type="PROSITE" id="PS50089"/>
    </source>
</evidence>
<evidence type="ECO:0000256" key="7">
    <source>
        <dbReference type="ARBA" id="ARBA00022786"/>
    </source>
</evidence>
<keyword evidence="7" id="KW-0833">Ubl conjugation pathway</keyword>
<dbReference type="InterPro" id="IPR013083">
    <property type="entry name" value="Znf_RING/FYVE/PHD"/>
</dbReference>
<evidence type="ECO:0000256" key="6">
    <source>
        <dbReference type="ARBA" id="ARBA00022771"/>
    </source>
</evidence>
<dbReference type="PANTHER" id="PTHR46913">
    <property type="entry name" value="RING-H2 FINGER PROTEIN ATL16"/>
    <property type="match status" value="1"/>
</dbReference>
<evidence type="ECO:0000313" key="13">
    <source>
        <dbReference type="EMBL" id="MQL71891.1"/>
    </source>
</evidence>
<proteinExistence type="predicted"/>
<feature type="region of interest" description="Disordered" evidence="10">
    <location>
        <begin position="1"/>
        <end position="31"/>
    </location>
</feature>
<evidence type="ECO:0000256" key="4">
    <source>
        <dbReference type="ARBA" id="ARBA00022679"/>
    </source>
</evidence>
<dbReference type="InterPro" id="IPR044600">
    <property type="entry name" value="ATL1/ATL16-like"/>
</dbReference>
<accession>A0A843TLT1</accession>
<dbReference type="OrthoDB" id="9984778at2759"/>
<feature type="compositionally biased region" description="Basic and acidic residues" evidence="10">
    <location>
        <begin position="321"/>
        <end position="336"/>
    </location>
</feature>
<dbReference type="InterPro" id="IPR001841">
    <property type="entry name" value="Znf_RING"/>
</dbReference>
<protein>
    <recommendedName>
        <fullName evidence="3">RING-type E3 ubiquitin transferase</fullName>
        <ecNumber evidence="3">2.3.2.27</ecNumber>
    </recommendedName>
</protein>
<dbReference type="SMART" id="SM00184">
    <property type="entry name" value="RING"/>
    <property type="match status" value="1"/>
</dbReference>
<keyword evidence="11" id="KW-0812">Transmembrane</keyword>
<dbReference type="EMBL" id="NMUH01000112">
    <property type="protein sequence ID" value="MQL71891.1"/>
    <property type="molecule type" value="Genomic_DNA"/>
</dbReference>
<dbReference type="CDD" id="cd16461">
    <property type="entry name" value="RING-H2_EL5-like"/>
    <property type="match status" value="1"/>
</dbReference>
<keyword evidence="5" id="KW-0479">Metal-binding</keyword>
<keyword evidence="14" id="KW-1185">Reference proteome</keyword>